<feature type="signal peptide" evidence="1">
    <location>
        <begin position="1"/>
        <end position="20"/>
    </location>
</feature>
<evidence type="ECO:0000259" key="2">
    <source>
        <dbReference type="Pfam" id="PF13448"/>
    </source>
</evidence>
<dbReference type="AlphaFoldDB" id="A0A6L8LSS7"/>
<feature type="domain" description="DUF4842" evidence="3">
    <location>
        <begin position="326"/>
        <end position="546"/>
    </location>
</feature>
<organism evidence="4 5">
    <name type="scientific">Vibrio tetraodonis subsp. pristinus</name>
    <dbReference type="NCBI Taxonomy" id="2695891"/>
    <lineage>
        <taxon>Bacteria</taxon>
        <taxon>Pseudomonadati</taxon>
        <taxon>Pseudomonadota</taxon>
        <taxon>Gammaproteobacteria</taxon>
        <taxon>Vibrionales</taxon>
        <taxon>Vibrionaceae</taxon>
        <taxon>Vibrio</taxon>
    </lineage>
</organism>
<dbReference type="Proteomes" id="UP000478571">
    <property type="component" value="Unassembled WGS sequence"/>
</dbReference>
<sequence length="560" mass="62105">MANFKSLIVAFGFLPSVTQALTTDDFTFVSGDAVSNYSLKGKPTNSYSIADTLPQDVLQNVYSMLPEGAVVNSAFIAPDKYSSIDIDDELNGAPYATAKVTFLNEGAGYRNSLGYFVYDTNNPPTSKDEVAAHVIIFPNASKPGEGELQEGDTIDLNVELTSGQTLAFFVIPNGWGWSGSYNNINSLGNWGTPFYSYPAINPESTAEHRRHNVAFIDTANEFLVLGFEDLYRPNGDNDFNDLIFTVEVSPFTAVDGVNLDGSTDSKYETLTQQNDPDITVTSVYPSSDTYATMGFEDRWPLMGDYDFNDVVLKYRVVEQLNGQRELKSISIDYTVQAMGAGYSNGFAVKLPNVAQSNISSAVVTRNGVELAHSVVDPEDSDAVLIVEENLRSTLIELGELSAECNFYRTQSQCLDTQNEDVLNYQLSVSFTTPVSRDLIGYPPYDSFIFAATNTYHGNFFQYMPGMKWQTHFKKFTGTSRMDASLFNQYDDHSYGSQCFLTANNMPWAINVRDDWAHPMEYVDISQAYTNFPKWVESSGETNSGWYQQPSNGLVVPSSNQ</sequence>
<dbReference type="InterPro" id="IPR025193">
    <property type="entry name" value="DUF4114"/>
</dbReference>
<proteinExistence type="predicted"/>
<reference evidence="4 5" key="1">
    <citation type="submission" date="2020-01" db="EMBL/GenBank/DDBJ databases">
        <title>Draft Genome Sequence of Vibrio sp. strain OCN044, Isolated from a Healthy Coral at Palmyra Atoll.</title>
        <authorList>
            <person name="Videau P."/>
            <person name="Loughran R."/>
            <person name="Esquivel A."/>
            <person name="Deadmond M."/>
            <person name="Paddock B.E."/>
            <person name="Saw J.H."/>
            <person name="Ushijima B."/>
        </authorList>
    </citation>
    <scope>NUCLEOTIDE SEQUENCE [LARGE SCALE GENOMIC DNA]</scope>
    <source>
        <strain evidence="4 5">OCN044</strain>
    </source>
</reference>
<dbReference type="InterPro" id="IPR031025">
    <property type="entry name" value="LruC_dom"/>
</dbReference>
<feature type="domain" description="DUF4114" evidence="2">
    <location>
        <begin position="161"/>
        <end position="248"/>
    </location>
</feature>
<feature type="chain" id="PRO_5026723566" evidence="1">
    <location>
        <begin position="21"/>
        <end position="560"/>
    </location>
</feature>
<dbReference type="InterPro" id="IPR032295">
    <property type="entry name" value="DUF4842"/>
</dbReference>
<dbReference type="Pfam" id="PF13448">
    <property type="entry name" value="DUF4114"/>
    <property type="match status" value="1"/>
</dbReference>
<evidence type="ECO:0000313" key="5">
    <source>
        <dbReference type="Proteomes" id="UP000478571"/>
    </source>
</evidence>
<name>A0A6L8LSS7_9VIBR</name>
<gene>
    <name evidence="4" type="ORF">GTG28_07775</name>
</gene>
<keyword evidence="5" id="KW-1185">Reference proteome</keyword>
<evidence type="ECO:0000259" key="3">
    <source>
        <dbReference type="Pfam" id="PF16130"/>
    </source>
</evidence>
<comment type="caution">
    <text evidence="4">The sequence shown here is derived from an EMBL/GenBank/DDBJ whole genome shotgun (WGS) entry which is preliminary data.</text>
</comment>
<dbReference type="EMBL" id="WWEU01000002">
    <property type="protein sequence ID" value="MYM59118.1"/>
    <property type="molecule type" value="Genomic_DNA"/>
</dbReference>
<dbReference type="RefSeq" id="WP_160928596.1">
    <property type="nucleotide sequence ID" value="NZ_WWEU01000002.1"/>
</dbReference>
<evidence type="ECO:0000256" key="1">
    <source>
        <dbReference type="SAM" id="SignalP"/>
    </source>
</evidence>
<dbReference type="NCBIfam" id="TIGR04456">
    <property type="entry name" value="LruC_dom"/>
    <property type="match status" value="1"/>
</dbReference>
<accession>A0A6L8LSS7</accession>
<keyword evidence="1" id="KW-0732">Signal</keyword>
<dbReference type="Pfam" id="PF16130">
    <property type="entry name" value="DUF4842"/>
    <property type="match status" value="1"/>
</dbReference>
<protein>
    <submittedName>
        <fullName evidence="4">LruC domain-containing protein</fullName>
    </submittedName>
</protein>
<evidence type="ECO:0000313" key="4">
    <source>
        <dbReference type="EMBL" id="MYM59118.1"/>
    </source>
</evidence>